<dbReference type="AlphaFoldDB" id="A0AAW4YSS6"/>
<protein>
    <recommendedName>
        <fullName evidence="6">Carboxypeptidase regulatory-like domain-containing protein</fullName>
    </recommendedName>
</protein>
<dbReference type="Proteomes" id="UP001320154">
    <property type="component" value="Unassembled WGS sequence"/>
</dbReference>
<feature type="compositionally biased region" description="Basic and acidic residues" evidence="1">
    <location>
        <begin position="36"/>
        <end position="49"/>
    </location>
</feature>
<evidence type="ECO:0000313" key="2">
    <source>
        <dbReference type="EMBL" id="MCE8045762.1"/>
    </source>
</evidence>
<dbReference type="EMBL" id="JABFTQ010000001">
    <property type="protein sequence ID" value="MCE8045762.1"/>
    <property type="molecule type" value="Genomic_DNA"/>
</dbReference>
<dbReference type="SUPFAM" id="SSF117074">
    <property type="entry name" value="Hypothetical protein PA1324"/>
    <property type="match status" value="1"/>
</dbReference>
<dbReference type="PROSITE" id="PS51257">
    <property type="entry name" value="PROKAR_LIPOPROTEIN"/>
    <property type="match status" value="1"/>
</dbReference>
<proteinExistence type="predicted"/>
<evidence type="ECO:0000256" key="1">
    <source>
        <dbReference type="SAM" id="MobiDB-lite"/>
    </source>
</evidence>
<evidence type="ECO:0000313" key="3">
    <source>
        <dbReference type="EMBL" id="MCE8051165.1"/>
    </source>
</evidence>
<comment type="caution">
    <text evidence="3">The sequence shown here is derived from an EMBL/GenBank/DDBJ whole genome shotgun (WGS) entry which is preliminary data.</text>
</comment>
<reference evidence="3 4" key="2">
    <citation type="journal article" date="2021" name="Front. Microbiol.">
        <title>Aerobic Denitrification and Heterotrophic Sulfur Oxidation in the Genus Halomonas Revealed by Six Novel Species Characterizations and Genome-Based Analysis.</title>
        <authorList>
            <person name="Wang L."/>
            <person name="Shao Z."/>
        </authorList>
    </citation>
    <scope>NUCLEOTIDE SEQUENCE</scope>
    <source>
        <strain evidence="2 4">MCCC 1A05748</strain>
        <strain evidence="3">MCCC 1A05776</strain>
    </source>
</reference>
<accession>A0AAW4YSS6</accession>
<gene>
    <name evidence="2" type="ORF">HOP60_03350</name>
    <name evidence="3" type="ORF">HOP61_07665</name>
</gene>
<keyword evidence="4" id="KW-1185">Reference proteome</keyword>
<organism evidence="3 5">
    <name type="scientific">Billgrantia desiderata</name>
    <dbReference type="NCBI Taxonomy" id="52021"/>
    <lineage>
        <taxon>Bacteria</taxon>
        <taxon>Pseudomonadati</taxon>
        <taxon>Pseudomonadota</taxon>
        <taxon>Gammaproteobacteria</taxon>
        <taxon>Oceanospirillales</taxon>
        <taxon>Halomonadaceae</taxon>
        <taxon>Billgrantia</taxon>
    </lineage>
</organism>
<reference evidence="3" key="1">
    <citation type="submission" date="2020-05" db="EMBL/GenBank/DDBJ databases">
        <authorList>
            <person name="Wang L."/>
            <person name="Shao Z."/>
        </authorList>
    </citation>
    <scope>NUCLEOTIDE SEQUENCE</scope>
    <source>
        <strain evidence="2">MCCC 1A05748</strain>
        <strain evidence="3">MCCC 1A05776</strain>
    </source>
</reference>
<name>A0AAW4YSS6_9GAMM</name>
<dbReference type="EMBL" id="JABFTS010000002">
    <property type="protein sequence ID" value="MCE8051165.1"/>
    <property type="molecule type" value="Genomic_DNA"/>
</dbReference>
<dbReference type="RefSeq" id="WP_086509590.1">
    <property type="nucleotide sequence ID" value="NZ_JABFTQ010000001.1"/>
</dbReference>
<dbReference type="Proteomes" id="UP001320178">
    <property type="component" value="Unassembled WGS sequence"/>
</dbReference>
<evidence type="ECO:0000313" key="4">
    <source>
        <dbReference type="Proteomes" id="UP001320154"/>
    </source>
</evidence>
<evidence type="ECO:0008006" key="6">
    <source>
        <dbReference type="Google" id="ProtNLM"/>
    </source>
</evidence>
<evidence type="ECO:0000313" key="5">
    <source>
        <dbReference type="Proteomes" id="UP001320178"/>
    </source>
</evidence>
<feature type="region of interest" description="Disordered" evidence="1">
    <location>
        <begin position="36"/>
        <end position="55"/>
    </location>
</feature>
<sequence>MKAWLPVALVSLTLVGCQMMEPGPPPERIEVIDIGDPQRPDVERPDAERPAPTPGRIARQVAFPASEYAALPKSGTAAISGRLSLNGTPGTGETISVAPVTTYSAEAAEHALAGRAVEPADPRAREYTHTTRTDGNGNFSLQGLPPGEFYVSGSVVNPGNGQRQVILRQVSLRNGQRLEVNLSR</sequence>